<dbReference type="EMBL" id="NPBH01000055">
    <property type="protein sequence ID" value="PAE07197.1"/>
    <property type="molecule type" value="Genomic_DNA"/>
</dbReference>
<keyword evidence="4" id="KW-1185">Reference proteome</keyword>
<name>A0A268HBD4_9BACI</name>
<protein>
    <recommendedName>
        <fullName evidence="5">ABC transporter</fullName>
    </recommendedName>
</protein>
<dbReference type="EMBL" id="NPBJ01000016">
    <property type="protein sequence ID" value="PAE00109.1"/>
    <property type="molecule type" value="Genomic_DNA"/>
</dbReference>
<evidence type="ECO:0000313" key="3">
    <source>
        <dbReference type="Proteomes" id="UP000216475"/>
    </source>
</evidence>
<evidence type="ECO:0008006" key="5">
    <source>
        <dbReference type="Google" id="ProtNLM"/>
    </source>
</evidence>
<accession>A0A268HBD4</accession>
<evidence type="ECO:0000313" key="2">
    <source>
        <dbReference type="EMBL" id="PAE07197.1"/>
    </source>
</evidence>
<dbReference type="AlphaFoldDB" id="A0A268HBD4"/>
<reference evidence="3 4" key="1">
    <citation type="submission" date="2017-07" db="EMBL/GenBank/DDBJ databases">
        <title>Isolation and whole genome analysis of endospore-forming bacteria from heroin.</title>
        <authorList>
            <person name="Kalinowski J."/>
            <person name="Ahrens B."/>
            <person name="Al-Dilaimi A."/>
            <person name="Winkler A."/>
            <person name="Wibberg D."/>
            <person name="Schleenbecker U."/>
            <person name="Ruckert C."/>
            <person name="Wolfel R."/>
            <person name="Grass G."/>
        </authorList>
    </citation>
    <scope>NUCLEOTIDE SEQUENCE [LARGE SCALE GENOMIC DNA]</scope>
    <source>
        <strain evidence="2 3">7509</strain>
        <strain evidence="1 4">7517-1</strain>
    </source>
</reference>
<dbReference type="Proteomes" id="UP000216852">
    <property type="component" value="Unassembled WGS sequence"/>
</dbReference>
<comment type="caution">
    <text evidence="2">The sequence shown here is derived from an EMBL/GenBank/DDBJ whole genome shotgun (WGS) entry which is preliminary data.</text>
</comment>
<evidence type="ECO:0000313" key="1">
    <source>
        <dbReference type="EMBL" id="PAE00109.1"/>
    </source>
</evidence>
<organism evidence="2 3">
    <name type="scientific">Terribacillus saccharophilus</name>
    <dbReference type="NCBI Taxonomy" id="361277"/>
    <lineage>
        <taxon>Bacteria</taxon>
        <taxon>Bacillati</taxon>
        <taxon>Bacillota</taxon>
        <taxon>Bacilli</taxon>
        <taxon>Bacillales</taxon>
        <taxon>Bacillaceae</taxon>
        <taxon>Terribacillus</taxon>
    </lineage>
</organism>
<proteinExistence type="predicted"/>
<dbReference type="Proteomes" id="UP000216475">
    <property type="component" value="Unassembled WGS sequence"/>
</dbReference>
<sequence>MRNELIKIFANWETKLEKNEWYFSDCYEELTTNLSSFEAFSAIPDVISVLLTVKDPFLLNETIDFLDTLYIIADTTEIHPMLRGEWENIKSHIQRFGDNHSYVAWKGLTHMLRISEMP</sequence>
<gene>
    <name evidence="1" type="ORF">CHH48_08890</name>
    <name evidence="2" type="ORF">CHI12_11990</name>
</gene>
<evidence type="ECO:0000313" key="4">
    <source>
        <dbReference type="Proteomes" id="UP000216852"/>
    </source>
</evidence>